<dbReference type="PANTHER" id="PTHR11403">
    <property type="entry name" value="CYTOCHROME C OXIDASE SUBUNIT III"/>
    <property type="match status" value="1"/>
</dbReference>
<keyword evidence="6 8" id="KW-0472">Membrane</keyword>
<organism evidence="10 11">
    <name type="scientific">Maribacter algarum</name>
    <name type="common">ex Zhang et al. 2020</name>
    <dbReference type="NCBI Taxonomy" id="2578118"/>
    <lineage>
        <taxon>Bacteria</taxon>
        <taxon>Pseudomonadati</taxon>
        <taxon>Bacteroidota</taxon>
        <taxon>Flavobacteriia</taxon>
        <taxon>Flavobacteriales</taxon>
        <taxon>Flavobacteriaceae</taxon>
        <taxon>Maribacter</taxon>
    </lineage>
</organism>
<evidence type="ECO:0000256" key="2">
    <source>
        <dbReference type="ARBA" id="ARBA00010581"/>
    </source>
</evidence>
<dbReference type="RefSeq" id="WP_138657541.1">
    <property type="nucleotide sequence ID" value="NZ_VATY01000001.1"/>
</dbReference>
<proteinExistence type="inferred from homology"/>
<dbReference type="InterPro" id="IPR000298">
    <property type="entry name" value="Cyt_c_oxidase-like_su3"/>
</dbReference>
<dbReference type="Pfam" id="PF00510">
    <property type="entry name" value="COX3"/>
    <property type="match status" value="1"/>
</dbReference>
<evidence type="ECO:0000256" key="6">
    <source>
        <dbReference type="ARBA" id="ARBA00023136"/>
    </source>
</evidence>
<comment type="subcellular location">
    <subcellularLocation>
        <location evidence="1 7">Cell membrane</location>
        <topology evidence="1 7">Multi-pass membrane protein</topology>
    </subcellularLocation>
</comment>
<dbReference type="PANTHER" id="PTHR11403:SF2">
    <property type="entry name" value="CYTOCHROME BO(3) UBIQUINOL OXIDASE SUBUNIT 3"/>
    <property type="match status" value="1"/>
</dbReference>
<comment type="caution">
    <text evidence="10">The sequence shown here is derived from an EMBL/GenBank/DDBJ whole genome shotgun (WGS) entry which is preliminary data.</text>
</comment>
<dbReference type="SUPFAM" id="SSF81452">
    <property type="entry name" value="Cytochrome c oxidase subunit III-like"/>
    <property type="match status" value="1"/>
</dbReference>
<feature type="transmembrane region" description="Helical" evidence="8">
    <location>
        <begin position="86"/>
        <end position="108"/>
    </location>
</feature>
<dbReference type="PROSITE" id="PS50253">
    <property type="entry name" value="COX3"/>
    <property type="match status" value="1"/>
</dbReference>
<gene>
    <name evidence="10" type="ORF">FEE95_02195</name>
</gene>
<accession>A0A5S3PX77</accession>
<dbReference type="Gene3D" id="1.20.120.80">
    <property type="entry name" value="Cytochrome c oxidase, subunit III, four-helix bundle"/>
    <property type="match status" value="1"/>
</dbReference>
<dbReference type="GO" id="GO:0004129">
    <property type="term" value="F:cytochrome-c oxidase activity"/>
    <property type="evidence" value="ECO:0007669"/>
    <property type="project" value="InterPro"/>
</dbReference>
<evidence type="ECO:0000256" key="7">
    <source>
        <dbReference type="RuleBase" id="RU003376"/>
    </source>
</evidence>
<feature type="transmembrane region" description="Helical" evidence="8">
    <location>
        <begin position="55"/>
        <end position="74"/>
    </location>
</feature>
<evidence type="ECO:0000256" key="1">
    <source>
        <dbReference type="ARBA" id="ARBA00004651"/>
    </source>
</evidence>
<dbReference type="AlphaFoldDB" id="A0A5S3PX77"/>
<keyword evidence="5 8" id="KW-1133">Transmembrane helix</keyword>
<dbReference type="OrthoDB" id="679789at2"/>
<name>A0A5S3PX77_9FLAO</name>
<evidence type="ECO:0000256" key="3">
    <source>
        <dbReference type="ARBA" id="ARBA00022475"/>
    </source>
</evidence>
<comment type="similarity">
    <text evidence="2 7">Belongs to the cytochrome c oxidase subunit 3 family.</text>
</comment>
<evidence type="ECO:0000256" key="8">
    <source>
        <dbReference type="SAM" id="Phobius"/>
    </source>
</evidence>
<dbReference type="GO" id="GO:0019646">
    <property type="term" value="P:aerobic electron transport chain"/>
    <property type="evidence" value="ECO:0007669"/>
    <property type="project" value="InterPro"/>
</dbReference>
<keyword evidence="11" id="KW-1185">Reference proteome</keyword>
<evidence type="ECO:0000256" key="4">
    <source>
        <dbReference type="ARBA" id="ARBA00022692"/>
    </source>
</evidence>
<evidence type="ECO:0000259" key="9">
    <source>
        <dbReference type="PROSITE" id="PS50253"/>
    </source>
</evidence>
<keyword evidence="4 7" id="KW-0812">Transmembrane</keyword>
<evidence type="ECO:0000256" key="5">
    <source>
        <dbReference type="ARBA" id="ARBA00022989"/>
    </source>
</evidence>
<dbReference type="Proteomes" id="UP000310314">
    <property type="component" value="Unassembled WGS sequence"/>
</dbReference>
<dbReference type="InterPro" id="IPR024791">
    <property type="entry name" value="Cyt_c/ubiquinol_Oxase_su3"/>
</dbReference>
<protein>
    <submittedName>
        <fullName evidence="10">Heme-copper oxidase subunit III</fullName>
    </submittedName>
</protein>
<reference evidence="10 11" key="1">
    <citation type="submission" date="2019-05" db="EMBL/GenBank/DDBJ databases">
        <authorList>
            <person name="Zhang J.-Y."/>
            <person name="Feg X."/>
            <person name="Du Z.-J."/>
        </authorList>
    </citation>
    <scope>NUCLEOTIDE SEQUENCE [LARGE SCALE GENOMIC DNA]</scope>
    <source>
        <strain evidence="10 11">RZ26</strain>
    </source>
</reference>
<dbReference type="GO" id="GO:0005886">
    <property type="term" value="C:plasma membrane"/>
    <property type="evidence" value="ECO:0007669"/>
    <property type="project" value="UniProtKB-SubCell"/>
</dbReference>
<evidence type="ECO:0000313" key="10">
    <source>
        <dbReference type="EMBL" id="TMM59551.1"/>
    </source>
</evidence>
<sequence length="193" mass="21745">MDLTQGSEKDKVDRSKVMMLWFGIVALLMGFAAWTSAYIVSSSRKDWIENIELPSLFYVSTGLIIISSLTYILAKRGVQQNKNQFSTILLITTMILGIAFILLQFSGFEQMLSKGNYFTGPTSNIKASYIYLIAGVHILHVVAGLISLSVVLFNHLKGKYTSQEYLGMTLGATFWHFLGILWVYLILFMTFVK</sequence>
<dbReference type="EMBL" id="VATY01000001">
    <property type="protein sequence ID" value="TMM59551.1"/>
    <property type="molecule type" value="Genomic_DNA"/>
</dbReference>
<dbReference type="InterPro" id="IPR035973">
    <property type="entry name" value="Cyt_c_oxidase_su3-like_sf"/>
</dbReference>
<feature type="transmembrane region" description="Helical" evidence="8">
    <location>
        <begin position="128"/>
        <end position="153"/>
    </location>
</feature>
<feature type="transmembrane region" description="Helical" evidence="8">
    <location>
        <begin position="20"/>
        <end position="40"/>
    </location>
</feature>
<keyword evidence="3" id="KW-1003">Cell membrane</keyword>
<feature type="domain" description="Heme-copper oxidase subunit III family profile" evidence="9">
    <location>
        <begin position="1"/>
        <end position="193"/>
    </location>
</feature>
<evidence type="ECO:0000313" key="11">
    <source>
        <dbReference type="Proteomes" id="UP000310314"/>
    </source>
</evidence>
<feature type="transmembrane region" description="Helical" evidence="8">
    <location>
        <begin position="165"/>
        <end position="192"/>
    </location>
</feature>
<dbReference type="InterPro" id="IPR013833">
    <property type="entry name" value="Cyt_c_oxidase_su3_a-hlx"/>
</dbReference>